<proteinExistence type="predicted"/>
<evidence type="ECO:0000313" key="4">
    <source>
        <dbReference type="Proteomes" id="UP001176961"/>
    </source>
</evidence>
<protein>
    <recommendedName>
        <fullName evidence="2">C-type lectin domain-containing protein</fullName>
    </recommendedName>
</protein>
<feature type="signal peptide" evidence="1">
    <location>
        <begin position="1"/>
        <end position="16"/>
    </location>
</feature>
<name>A0AA36H0K8_CYLNA</name>
<dbReference type="PANTHER" id="PTHR22803">
    <property type="entry name" value="MANNOSE, PHOSPHOLIPASE, LECTIN RECEPTOR RELATED"/>
    <property type="match status" value="1"/>
</dbReference>
<sequence>MLSMKFLFFAIALTEAFVKPINNELISRTLDQSPCSCPKLTNVAHPCESGWTYYNETGACYKNFFSATFNTAEQLCITVGGHLTSIHSWKENLFVAELAKSGISLSTCCEQATWIGLVQSPYLDSNWTDSWMWTDGTKVDFLAWTPRHPVKEGIESNRHCVVMYPDPFATNITETALAAYQKWSNLYCGLHMRSFVCKKMALH</sequence>
<dbReference type="PROSITE" id="PS50041">
    <property type="entry name" value="C_TYPE_LECTIN_2"/>
    <property type="match status" value="1"/>
</dbReference>
<dbReference type="SUPFAM" id="SSF56436">
    <property type="entry name" value="C-type lectin-like"/>
    <property type="match status" value="1"/>
</dbReference>
<dbReference type="InterPro" id="IPR016187">
    <property type="entry name" value="CTDL_fold"/>
</dbReference>
<comment type="caution">
    <text evidence="3">The sequence shown here is derived from an EMBL/GenBank/DDBJ whole genome shotgun (WGS) entry which is preliminary data.</text>
</comment>
<evidence type="ECO:0000256" key="1">
    <source>
        <dbReference type="SAM" id="SignalP"/>
    </source>
</evidence>
<dbReference type="SMART" id="SM00034">
    <property type="entry name" value="CLECT"/>
    <property type="match status" value="1"/>
</dbReference>
<evidence type="ECO:0000259" key="2">
    <source>
        <dbReference type="PROSITE" id="PS50041"/>
    </source>
</evidence>
<dbReference type="AlphaFoldDB" id="A0AA36H0K8"/>
<keyword evidence="1" id="KW-0732">Signal</keyword>
<gene>
    <name evidence="3" type="ORF">CYNAS_LOCUS13416</name>
</gene>
<accession>A0AA36H0K8</accession>
<keyword evidence="4" id="KW-1185">Reference proteome</keyword>
<feature type="chain" id="PRO_5041445059" description="C-type lectin domain-containing protein" evidence="1">
    <location>
        <begin position="17"/>
        <end position="203"/>
    </location>
</feature>
<dbReference type="EMBL" id="CATQJL010000305">
    <property type="protein sequence ID" value="CAJ0601433.1"/>
    <property type="molecule type" value="Genomic_DNA"/>
</dbReference>
<dbReference type="CDD" id="cd00037">
    <property type="entry name" value="CLECT"/>
    <property type="match status" value="1"/>
</dbReference>
<dbReference type="InterPro" id="IPR016186">
    <property type="entry name" value="C-type_lectin-like/link_sf"/>
</dbReference>
<reference evidence="3" key="1">
    <citation type="submission" date="2023-07" db="EMBL/GenBank/DDBJ databases">
        <authorList>
            <consortium name="CYATHOMIX"/>
        </authorList>
    </citation>
    <scope>NUCLEOTIDE SEQUENCE</scope>
    <source>
        <strain evidence="3">N/A</strain>
    </source>
</reference>
<organism evidence="3 4">
    <name type="scientific">Cylicocyclus nassatus</name>
    <name type="common">Nematode worm</name>
    <dbReference type="NCBI Taxonomy" id="53992"/>
    <lineage>
        <taxon>Eukaryota</taxon>
        <taxon>Metazoa</taxon>
        <taxon>Ecdysozoa</taxon>
        <taxon>Nematoda</taxon>
        <taxon>Chromadorea</taxon>
        <taxon>Rhabditida</taxon>
        <taxon>Rhabditina</taxon>
        <taxon>Rhabditomorpha</taxon>
        <taxon>Strongyloidea</taxon>
        <taxon>Strongylidae</taxon>
        <taxon>Cylicocyclus</taxon>
    </lineage>
</organism>
<dbReference type="InterPro" id="IPR001304">
    <property type="entry name" value="C-type_lectin-like"/>
</dbReference>
<dbReference type="Gene3D" id="3.10.100.10">
    <property type="entry name" value="Mannose-Binding Protein A, subunit A"/>
    <property type="match status" value="1"/>
</dbReference>
<feature type="domain" description="C-type lectin" evidence="2">
    <location>
        <begin position="56"/>
        <end position="188"/>
    </location>
</feature>
<dbReference type="Pfam" id="PF00059">
    <property type="entry name" value="Lectin_C"/>
    <property type="match status" value="1"/>
</dbReference>
<dbReference type="Proteomes" id="UP001176961">
    <property type="component" value="Unassembled WGS sequence"/>
</dbReference>
<evidence type="ECO:0000313" key="3">
    <source>
        <dbReference type="EMBL" id="CAJ0601433.1"/>
    </source>
</evidence>
<dbReference type="InterPro" id="IPR050111">
    <property type="entry name" value="C-type_lectin/snaclec_domain"/>
</dbReference>